<protein>
    <recommendedName>
        <fullName evidence="9">Kinase-like protein</fullName>
    </recommendedName>
</protein>
<comment type="caution">
    <text evidence="7">The sequence shown here is derived from an EMBL/GenBank/DDBJ whole genome shotgun (WGS) entry which is preliminary data.</text>
</comment>
<accession>A0A9P8BQ19</accession>
<keyword evidence="4" id="KW-0067">ATP-binding</keyword>
<name>A0A9P8BQ19_9FUNG</name>
<evidence type="ECO:0000256" key="2">
    <source>
        <dbReference type="ARBA" id="ARBA00022741"/>
    </source>
</evidence>
<feature type="domain" description="SAP" evidence="6">
    <location>
        <begin position="135"/>
        <end position="169"/>
    </location>
</feature>
<dbReference type="PANTHER" id="PTHR44329:SF288">
    <property type="entry name" value="MITOGEN-ACTIVATED PROTEIN KINASE KINASE KINASE 20"/>
    <property type="match status" value="1"/>
</dbReference>
<evidence type="ECO:0000256" key="1">
    <source>
        <dbReference type="ARBA" id="ARBA00022679"/>
    </source>
</evidence>
<dbReference type="EMBL" id="JAHRHY010000014">
    <property type="protein sequence ID" value="KAG9064449.1"/>
    <property type="molecule type" value="Genomic_DNA"/>
</dbReference>
<dbReference type="PANTHER" id="PTHR44329">
    <property type="entry name" value="SERINE/THREONINE-PROTEIN KINASE TNNI3K-RELATED"/>
    <property type="match status" value="1"/>
</dbReference>
<dbReference type="AlphaFoldDB" id="A0A9P8BQ19"/>
<organism evidence="7 8">
    <name type="scientific">Linnemannia hyalina</name>
    <dbReference type="NCBI Taxonomy" id="64524"/>
    <lineage>
        <taxon>Eukaryota</taxon>
        <taxon>Fungi</taxon>
        <taxon>Fungi incertae sedis</taxon>
        <taxon>Mucoromycota</taxon>
        <taxon>Mortierellomycotina</taxon>
        <taxon>Mortierellomycetes</taxon>
        <taxon>Mortierellales</taxon>
        <taxon>Mortierellaceae</taxon>
        <taxon>Linnemannia</taxon>
    </lineage>
</organism>
<dbReference type="PROSITE" id="PS50800">
    <property type="entry name" value="SAP"/>
    <property type="match status" value="1"/>
</dbReference>
<dbReference type="Proteomes" id="UP000707451">
    <property type="component" value="Unassembled WGS sequence"/>
</dbReference>
<evidence type="ECO:0000256" key="4">
    <source>
        <dbReference type="ARBA" id="ARBA00022840"/>
    </source>
</evidence>
<evidence type="ECO:0000313" key="8">
    <source>
        <dbReference type="Proteomes" id="UP000707451"/>
    </source>
</evidence>
<evidence type="ECO:0000256" key="3">
    <source>
        <dbReference type="ARBA" id="ARBA00022777"/>
    </source>
</evidence>
<keyword evidence="1" id="KW-0808">Transferase</keyword>
<dbReference type="Gene3D" id="1.10.510.10">
    <property type="entry name" value="Transferase(Phosphotransferase) domain 1"/>
    <property type="match status" value="1"/>
</dbReference>
<dbReference type="CDD" id="cd13999">
    <property type="entry name" value="STKc_MAP3K-like"/>
    <property type="match status" value="1"/>
</dbReference>
<dbReference type="InterPro" id="IPR003034">
    <property type="entry name" value="SAP_dom"/>
</dbReference>
<reference evidence="7" key="1">
    <citation type="submission" date="2021-06" db="EMBL/GenBank/DDBJ databases">
        <title>Genome Sequence of Mortierella hyaline Strain SCG-10, a Cold-Adapted, Nitrate-Reducing Fungus Isolated from Soil in Minnesota, USA.</title>
        <authorList>
            <person name="Aldossari N."/>
        </authorList>
    </citation>
    <scope>NUCLEOTIDE SEQUENCE</scope>
    <source>
        <strain evidence="7">SCG-10</strain>
    </source>
</reference>
<keyword evidence="3" id="KW-0418">Kinase</keyword>
<evidence type="ECO:0000313" key="7">
    <source>
        <dbReference type="EMBL" id="KAG9064449.1"/>
    </source>
</evidence>
<dbReference type="GO" id="GO:0005524">
    <property type="term" value="F:ATP binding"/>
    <property type="evidence" value="ECO:0007669"/>
    <property type="project" value="UniProtKB-KW"/>
</dbReference>
<evidence type="ECO:0008006" key="9">
    <source>
        <dbReference type="Google" id="ProtNLM"/>
    </source>
</evidence>
<dbReference type="Pfam" id="PF07714">
    <property type="entry name" value="PK_Tyr_Ser-Thr"/>
    <property type="match status" value="1"/>
</dbReference>
<dbReference type="Gene3D" id="3.30.200.20">
    <property type="entry name" value="Phosphorylase Kinase, domain 1"/>
    <property type="match status" value="1"/>
</dbReference>
<dbReference type="InterPro" id="IPR011009">
    <property type="entry name" value="Kinase-like_dom_sf"/>
</dbReference>
<dbReference type="InterPro" id="IPR000719">
    <property type="entry name" value="Prot_kinase_dom"/>
</dbReference>
<evidence type="ECO:0000259" key="5">
    <source>
        <dbReference type="PROSITE" id="PS50011"/>
    </source>
</evidence>
<dbReference type="GO" id="GO:0004674">
    <property type="term" value="F:protein serine/threonine kinase activity"/>
    <property type="evidence" value="ECO:0007669"/>
    <property type="project" value="TreeGrafter"/>
</dbReference>
<feature type="domain" description="Protein kinase" evidence="5">
    <location>
        <begin position="219"/>
        <end position="480"/>
    </location>
</feature>
<dbReference type="SUPFAM" id="SSF56112">
    <property type="entry name" value="Protein kinase-like (PK-like)"/>
    <property type="match status" value="1"/>
</dbReference>
<dbReference type="Pfam" id="PF02037">
    <property type="entry name" value="SAP"/>
    <property type="match status" value="1"/>
</dbReference>
<dbReference type="InterPro" id="IPR008271">
    <property type="entry name" value="Ser/Thr_kinase_AS"/>
</dbReference>
<sequence length="481" mass="55751">MQFVTAKESRPLPSSRIQPVHIQTNNLNRNNNNNNIHNNNVHNNNVHNNNVHNNNVHNNNINNSNFNNNNNKKVAFQLPRGTMLRRANGYFDFQPMTPPRQQQQQQQQLPPFGKGFQTIERHVDEGLQFETEETLSAMIKADIVTLCQERGLPSEGDKKELVKNLMNWKNAKPVPGPTTPQLCSLEPVISVQKKPLNTIYLNSLLKEANFQSEITYDQLKIGRKLGSGGFKDCYAGIYKGEDVAIGELRVQNFSELDITEMKHEIDVLKQLRHDNIVRFVGVCTSVRHLCIVTELCENGDLYDYMRKVRKPSFGRLISYMHDIAFATSYMHSRRPSIIHRDMKSMNVLITTDNRAKINDFGLARIRTKANASMHTQCGTPNWQAPEFWSPNPRYTEKVDVYACGLIFWEILSWAEQGYPYYNLTEHQLYEAVRDKEVRPPMDKLRKYPQSLLSLIQDMWRKDPKKRPSMSYVVERLAEYLQ</sequence>
<dbReference type="PROSITE" id="PS00108">
    <property type="entry name" value="PROTEIN_KINASE_ST"/>
    <property type="match status" value="1"/>
</dbReference>
<gene>
    <name evidence="7" type="ORF">KI688_003639</name>
</gene>
<evidence type="ECO:0000259" key="6">
    <source>
        <dbReference type="PROSITE" id="PS50800"/>
    </source>
</evidence>
<dbReference type="PRINTS" id="PR00109">
    <property type="entry name" value="TYRKINASE"/>
</dbReference>
<proteinExistence type="predicted"/>
<dbReference type="PROSITE" id="PS50011">
    <property type="entry name" value="PROTEIN_KINASE_DOM"/>
    <property type="match status" value="1"/>
</dbReference>
<keyword evidence="8" id="KW-1185">Reference proteome</keyword>
<keyword evidence="2" id="KW-0547">Nucleotide-binding</keyword>
<dbReference type="InterPro" id="IPR001245">
    <property type="entry name" value="Ser-Thr/Tyr_kinase_cat_dom"/>
</dbReference>
<dbReference type="SMART" id="SM00220">
    <property type="entry name" value="S_TKc"/>
    <property type="match status" value="1"/>
</dbReference>
<dbReference type="InterPro" id="IPR051681">
    <property type="entry name" value="Ser/Thr_Kinases-Pseudokinases"/>
</dbReference>
<dbReference type="OrthoDB" id="4062651at2759"/>